<dbReference type="AlphaFoldDB" id="A0AAD1E7Y0"/>
<gene>
    <name evidence="2" type="ORF">C4K07_4860</name>
</gene>
<evidence type="ECO:0000313" key="3">
    <source>
        <dbReference type="Proteomes" id="UP000280455"/>
    </source>
</evidence>
<feature type="compositionally biased region" description="Polar residues" evidence="1">
    <location>
        <begin position="1"/>
        <end position="14"/>
    </location>
</feature>
<feature type="region of interest" description="Disordered" evidence="1">
    <location>
        <begin position="1"/>
        <end position="39"/>
    </location>
</feature>
<protein>
    <submittedName>
        <fullName evidence="2">Uncharacterized protein</fullName>
    </submittedName>
</protein>
<dbReference type="EMBL" id="CP027750">
    <property type="protein sequence ID" value="AZE31623.1"/>
    <property type="molecule type" value="Genomic_DNA"/>
</dbReference>
<evidence type="ECO:0000313" key="2">
    <source>
        <dbReference type="EMBL" id="AZE31623.1"/>
    </source>
</evidence>
<organism evidence="2 3">
    <name type="scientific">Pseudomonas chlororaphis subsp. aureofaciens</name>
    <dbReference type="NCBI Taxonomy" id="587851"/>
    <lineage>
        <taxon>Bacteria</taxon>
        <taxon>Pseudomonadati</taxon>
        <taxon>Pseudomonadota</taxon>
        <taxon>Gammaproteobacteria</taxon>
        <taxon>Pseudomonadales</taxon>
        <taxon>Pseudomonadaceae</taxon>
        <taxon>Pseudomonas</taxon>
    </lineage>
</organism>
<sequence>MTSTLRNLDQQKTPQAFDGDRQKLADSVEKVGLPKRPDH</sequence>
<accession>A0AAD1E7Y0</accession>
<feature type="compositionally biased region" description="Basic and acidic residues" evidence="1">
    <location>
        <begin position="18"/>
        <end position="29"/>
    </location>
</feature>
<reference evidence="2 3" key="1">
    <citation type="submission" date="2018-03" db="EMBL/GenBank/DDBJ databases">
        <title>Diversity of phytobeneficial traits revealed by whole-genome analysis of worldwide-isolated phenazine-producing Pseudomonas spp.</title>
        <authorList>
            <person name="Biessy A."/>
            <person name="Novinscak A."/>
            <person name="Blom J."/>
            <person name="Leger G."/>
            <person name="Thomashow L.S."/>
            <person name="Cazorla F.M."/>
            <person name="Josic D."/>
            <person name="Filion M."/>
        </authorList>
    </citation>
    <scope>NUCLEOTIDE SEQUENCE [LARGE SCALE GENOMIC DNA]</scope>
    <source>
        <strain evidence="2 3">ChPhzS24</strain>
    </source>
</reference>
<proteinExistence type="predicted"/>
<name>A0AAD1E7Y0_9PSED</name>
<dbReference type="Proteomes" id="UP000280455">
    <property type="component" value="Chromosome"/>
</dbReference>
<evidence type="ECO:0000256" key="1">
    <source>
        <dbReference type="SAM" id="MobiDB-lite"/>
    </source>
</evidence>